<dbReference type="InterPro" id="IPR052026">
    <property type="entry name" value="ExeA_AAA_ATPase_DNA-bind"/>
</dbReference>
<dbReference type="PANTHER" id="PTHR35894:SF1">
    <property type="entry name" value="PHOSPHORIBULOKINASE _ URIDINE KINASE FAMILY"/>
    <property type="match status" value="1"/>
</dbReference>
<protein>
    <submittedName>
        <fullName evidence="3">Transposase</fullName>
    </submittedName>
</protein>
<keyword evidence="4" id="KW-1185">Reference proteome</keyword>
<dbReference type="EMBL" id="CP027666">
    <property type="protein sequence ID" value="AVO33669.1"/>
    <property type="molecule type" value="Genomic_DNA"/>
</dbReference>
<evidence type="ECO:0000256" key="1">
    <source>
        <dbReference type="SAM" id="MobiDB-lite"/>
    </source>
</evidence>
<dbReference type="InterPro" id="IPR027417">
    <property type="entry name" value="P-loop_NTPase"/>
</dbReference>
<dbReference type="InterPro" id="IPR049945">
    <property type="entry name" value="AAA_22"/>
</dbReference>
<dbReference type="SUPFAM" id="SSF52540">
    <property type="entry name" value="P-loop containing nucleoside triphosphate hydrolases"/>
    <property type="match status" value="1"/>
</dbReference>
<feature type="domain" description="ORC1/DEAH AAA+ ATPase" evidence="2">
    <location>
        <begin position="85"/>
        <end position="228"/>
    </location>
</feature>
<name>A0A2S0MCP7_9BURK</name>
<dbReference type="Pfam" id="PF13401">
    <property type="entry name" value="AAA_22"/>
    <property type="match status" value="1"/>
</dbReference>
<gene>
    <name evidence="3" type="ORF">C6570_04915</name>
</gene>
<reference evidence="3 4" key="1">
    <citation type="submission" date="2018-03" db="EMBL/GenBank/DDBJ databases">
        <title>Genome sequencing of Ottowia sp.</title>
        <authorList>
            <person name="Kim S.-J."/>
            <person name="Heo J."/>
            <person name="Kwon S.-W."/>
        </authorList>
    </citation>
    <scope>NUCLEOTIDE SEQUENCE [LARGE SCALE GENOMIC DNA]</scope>
    <source>
        <strain evidence="3 4">KADR8-3</strain>
    </source>
</reference>
<feature type="region of interest" description="Disordered" evidence="1">
    <location>
        <begin position="1"/>
        <end position="30"/>
    </location>
</feature>
<evidence type="ECO:0000313" key="3">
    <source>
        <dbReference type="EMBL" id="AVO33669.1"/>
    </source>
</evidence>
<dbReference type="PANTHER" id="PTHR35894">
    <property type="entry name" value="GENERAL SECRETION PATHWAY PROTEIN A-RELATED"/>
    <property type="match status" value="1"/>
</dbReference>
<proteinExistence type="predicted"/>
<dbReference type="KEGG" id="otk:C6570_04915"/>
<dbReference type="AlphaFoldDB" id="A0A2S0MCP7"/>
<accession>A0A2S0MCP7</accession>
<dbReference type="GO" id="GO:0016887">
    <property type="term" value="F:ATP hydrolysis activity"/>
    <property type="evidence" value="ECO:0007669"/>
    <property type="project" value="InterPro"/>
</dbReference>
<evidence type="ECO:0000259" key="2">
    <source>
        <dbReference type="Pfam" id="PF13401"/>
    </source>
</evidence>
<organism evidence="3 4">
    <name type="scientific">Ottowia oryzae</name>
    <dbReference type="NCBI Taxonomy" id="2109914"/>
    <lineage>
        <taxon>Bacteria</taxon>
        <taxon>Pseudomonadati</taxon>
        <taxon>Pseudomonadota</taxon>
        <taxon>Betaproteobacteria</taxon>
        <taxon>Burkholderiales</taxon>
        <taxon>Comamonadaceae</taxon>
        <taxon>Ottowia</taxon>
    </lineage>
</organism>
<evidence type="ECO:0000313" key="4">
    <source>
        <dbReference type="Proteomes" id="UP000239709"/>
    </source>
</evidence>
<sequence length="323" mass="34965">MIAAHKEVGPAGLHPSEAAPSNPETIETQEEEAMLLPPQTLSEAARRQFTLFANPFAGEVTTDAEMFVNGHIRFVREVAWQAATGARMAAIVGESGAGKTTMLDDLKESLLREHRPVVCIEPSMEGAEETDTKGKTVKAVDIHTAIIRTLNGRASVASNAEARSRQVHAALSESSAAGHSHLLIIEEAHALPVPTLNHLKRLREKMRLGRSFMLGVLLVGHPELEKKLARWDVREVMQRIEVARLPPLGADLSAYLQTRAAAAGRKLDEFITAEGVDELRTRLVANGSSLLNPLNVNNWMSAALNTAADLGAPVVDRDVVRSV</sequence>
<dbReference type="Gene3D" id="3.40.50.300">
    <property type="entry name" value="P-loop containing nucleotide triphosphate hydrolases"/>
    <property type="match status" value="1"/>
</dbReference>
<dbReference type="Proteomes" id="UP000239709">
    <property type="component" value="Chromosome"/>
</dbReference>